<dbReference type="PANTHER" id="PTHR10026">
    <property type="entry name" value="CYCLIN"/>
    <property type="match status" value="1"/>
</dbReference>
<evidence type="ECO:0008006" key="3">
    <source>
        <dbReference type="Google" id="ProtNLM"/>
    </source>
</evidence>
<comment type="caution">
    <text evidence="1">The sequence shown here is derived from an EMBL/GenBank/DDBJ whole genome shotgun (WGS) entry which is preliminary data.</text>
</comment>
<gene>
    <name evidence="1" type="ORF">TWF694_002644</name>
</gene>
<name>A0AAV9X566_9PEZI</name>
<dbReference type="Proteomes" id="UP001365542">
    <property type="component" value="Unassembled WGS sequence"/>
</dbReference>
<dbReference type="InterPro" id="IPR036915">
    <property type="entry name" value="Cyclin-like_sf"/>
</dbReference>
<evidence type="ECO:0000313" key="2">
    <source>
        <dbReference type="Proteomes" id="UP001365542"/>
    </source>
</evidence>
<dbReference type="AlphaFoldDB" id="A0AAV9X566"/>
<accession>A0AAV9X566</accession>
<keyword evidence="2" id="KW-1185">Reference proteome</keyword>
<dbReference type="GO" id="GO:0016538">
    <property type="term" value="F:cyclin-dependent protein serine/threonine kinase regulator activity"/>
    <property type="evidence" value="ECO:0007669"/>
    <property type="project" value="InterPro"/>
</dbReference>
<protein>
    <recommendedName>
        <fullName evidence="3">Cyclin-like protein</fullName>
    </recommendedName>
</protein>
<evidence type="ECO:0000313" key="1">
    <source>
        <dbReference type="EMBL" id="KAK6533713.1"/>
    </source>
</evidence>
<sequence>MVSIFSAPLATPAQLSSSPSQQSGIPEPLEQKLNLVACRLIQAAGILMELPQPTISTAIILLQRFYLLAPISTSPLLPTSLASLYLSSKLTEHPQKPRDIINIFKYLLSPASPLHPPHLRHASAAGPSKLRNTSNKNLYYVSEGDYTALRSLLLATEARILRTLGFNTTVHLPYTLAFNYLQSLGVLSSSRSDDPSNSNAQKEGEEGGLYTPLQHDKLVSTTFAYLTDLLASPSRVYLTHHPHEIAVAGIYIAARDHGVKLPMQWWEVWDVDRETLGFLMVVIRAGTYNGDTSSDGNGNGNGGGKIWIVEEGAFEDIDGGMVVAIGRESVEKEAEKLRNS</sequence>
<dbReference type="GO" id="GO:0006357">
    <property type="term" value="P:regulation of transcription by RNA polymerase II"/>
    <property type="evidence" value="ECO:0007669"/>
    <property type="project" value="InterPro"/>
</dbReference>
<dbReference type="SUPFAM" id="SSF47954">
    <property type="entry name" value="Cyclin-like"/>
    <property type="match status" value="2"/>
</dbReference>
<proteinExistence type="predicted"/>
<dbReference type="InterPro" id="IPR043198">
    <property type="entry name" value="Cyclin/Ssn8"/>
</dbReference>
<dbReference type="EMBL" id="JAVHJO010000011">
    <property type="protein sequence ID" value="KAK6533713.1"/>
    <property type="molecule type" value="Genomic_DNA"/>
</dbReference>
<organism evidence="1 2">
    <name type="scientific">Orbilia ellipsospora</name>
    <dbReference type="NCBI Taxonomy" id="2528407"/>
    <lineage>
        <taxon>Eukaryota</taxon>
        <taxon>Fungi</taxon>
        <taxon>Dikarya</taxon>
        <taxon>Ascomycota</taxon>
        <taxon>Pezizomycotina</taxon>
        <taxon>Orbiliomycetes</taxon>
        <taxon>Orbiliales</taxon>
        <taxon>Orbiliaceae</taxon>
        <taxon>Orbilia</taxon>
    </lineage>
</organism>
<dbReference type="Gene3D" id="1.10.472.10">
    <property type="entry name" value="Cyclin-like"/>
    <property type="match status" value="2"/>
</dbReference>
<reference evidence="1 2" key="1">
    <citation type="submission" date="2019-10" db="EMBL/GenBank/DDBJ databases">
        <authorList>
            <person name="Palmer J.M."/>
        </authorList>
    </citation>
    <scope>NUCLEOTIDE SEQUENCE [LARGE SCALE GENOMIC DNA]</scope>
    <source>
        <strain evidence="1 2">TWF694</strain>
    </source>
</reference>